<sequence length="104" mass="11589">MIIQLHADRSLSIHEGYASKLSSVISRELDRFAELLTRVELHLADENAQRKTKEDKKCTIEAKLKSKHPVAVTSHGDTYDNAVTGAILKLKASLNTITGKMHNH</sequence>
<protein>
    <recommendedName>
        <fullName evidence="3">HPF/RaiA family ribosome-associated protein</fullName>
    </recommendedName>
</protein>
<evidence type="ECO:0000313" key="1">
    <source>
        <dbReference type="EMBL" id="WQD36411.1"/>
    </source>
</evidence>
<name>A0ABZ0VZQ4_9BACT</name>
<keyword evidence="2" id="KW-1185">Reference proteome</keyword>
<organism evidence="1 2">
    <name type="scientific">Niabella yanshanensis</name>
    <dbReference type="NCBI Taxonomy" id="577386"/>
    <lineage>
        <taxon>Bacteria</taxon>
        <taxon>Pseudomonadati</taxon>
        <taxon>Bacteroidota</taxon>
        <taxon>Chitinophagia</taxon>
        <taxon>Chitinophagales</taxon>
        <taxon>Chitinophagaceae</taxon>
        <taxon>Niabella</taxon>
    </lineage>
</organism>
<proteinExistence type="predicted"/>
<accession>A0ABZ0VZQ4</accession>
<dbReference type="Proteomes" id="UP001325680">
    <property type="component" value="Chromosome"/>
</dbReference>
<dbReference type="Gene3D" id="3.30.160.100">
    <property type="entry name" value="Ribosome hibernation promotion factor-like"/>
    <property type="match status" value="1"/>
</dbReference>
<reference evidence="1 2" key="1">
    <citation type="submission" date="2023-12" db="EMBL/GenBank/DDBJ databases">
        <title>Genome sequencing and assembly of bacterial species from a model synthetic community.</title>
        <authorList>
            <person name="Hogle S.L."/>
        </authorList>
    </citation>
    <scope>NUCLEOTIDE SEQUENCE [LARGE SCALE GENOMIC DNA]</scope>
    <source>
        <strain evidence="1 2">HAMBI_3031</strain>
    </source>
</reference>
<evidence type="ECO:0000313" key="2">
    <source>
        <dbReference type="Proteomes" id="UP001325680"/>
    </source>
</evidence>
<dbReference type="RefSeq" id="WP_114790049.1">
    <property type="nucleotide sequence ID" value="NZ_CP139960.1"/>
</dbReference>
<dbReference type="InterPro" id="IPR036567">
    <property type="entry name" value="RHF-like"/>
</dbReference>
<dbReference type="EMBL" id="CP139960">
    <property type="protein sequence ID" value="WQD36411.1"/>
    <property type="molecule type" value="Genomic_DNA"/>
</dbReference>
<gene>
    <name evidence="1" type="ORF">U0035_12120</name>
</gene>
<evidence type="ECO:0008006" key="3">
    <source>
        <dbReference type="Google" id="ProtNLM"/>
    </source>
</evidence>